<sequence length="394" mass="41793">MGGPLDGLRILDFSSLLPGPYASMFLADMGAGVLRVVSKTRPDMADMVPPLLPGSNISASAAFLGRGKRAISLNLKHPRALAVVQRLIERYDIILEQFRPGVMDKLGLGYQALCRLQPRLIYCSLTGYGQTGPLKDRAGHDVNYLARSGLLSYSGRRDGGPTLMGMQIADVAAGSMNAVVGILAAVIARQASGQGQHVDVSMTDGAMAFNAMAAAGALAADAEPGREGTMLNGGSLYDIYETSDGGHLSVGSLEPKFFEALCLAIDRPDCVAGWVAPPDLPRVKEQIRQIFKGKTMAQWVEIFEKVDACVEPVLGLREAFDQPLAQARQWVVEVPAPDGRTLRQPGPPIKFSATPARPGQAWLGGPTDNAAVLAQAGFAPEEIAELSAEPGLFE</sequence>
<dbReference type="EMBL" id="CP002085">
    <property type="protein sequence ID" value="ADK84484.1"/>
    <property type="molecule type" value="Genomic_DNA"/>
</dbReference>
<dbReference type="InterPro" id="IPR003673">
    <property type="entry name" value="CoA-Trfase_fam_III"/>
</dbReference>
<dbReference type="SUPFAM" id="SSF89796">
    <property type="entry name" value="CoA-transferase family III (CaiB/BaiF)"/>
    <property type="match status" value="1"/>
</dbReference>
<gene>
    <name evidence="1" type="ordered locus">Deba_1116</name>
</gene>
<dbReference type="Pfam" id="PF02515">
    <property type="entry name" value="CoA_transf_3"/>
    <property type="match status" value="1"/>
</dbReference>
<dbReference type="InterPro" id="IPR050509">
    <property type="entry name" value="CoA-transferase_III"/>
</dbReference>
<dbReference type="GO" id="GO:0003824">
    <property type="term" value="F:catalytic activity"/>
    <property type="evidence" value="ECO:0007669"/>
    <property type="project" value="InterPro"/>
</dbReference>
<organism evidence="1 2">
    <name type="scientific">Desulfarculus baarsii (strain ATCC 33931 / DSM 2075 / LMG 7858 / VKM B-1802 / 2st14)</name>
    <dbReference type="NCBI Taxonomy" id="644282"/>
    <lineage>
        <taxon>Bacteria</taxon>
        <taxon>Pseudomonadati</taxon>
        <taxon>Thermodesulfobacteriota</taxon>
        <taxon>Desulfarculia</taxon>
        <taxon>Desulfarculales</taxon>
        <taxon>Desulfarculaceae</taxon>
        <taxon>Desulfarculus</taxon>
    </lineage>
</organism>
<evidence type="ECO:0000313" key="2">
    <source>
        <dbReference type="Proteomes" id="UP000009047"/>
    </source>
</evidence>
<dbReference type="STRING" id="644282.Deba_1116"/>
<dbReference type="PANTHER" id="PTHR48228:SF5">
    <property type="entry name" value="ALPHA-METHYLACYL-COA RACEMASE"/>
    <property type="match status" value="1"/>
</dbReference>
<evidence type="ECO:0000313" key="1">
    <source>
        <dbReference type="EMBL" id="ADK84484.1"/>
    </source>
</evidence>
<dbReference type="eggNOG" id="COG1804">
    <property type="taxonomic scope" value="Bacteria"/>
</dbReference>
<dbReference type="InterPro" id="IPR023606">
    <property type="entry name" value="CoA-Trfase_III_dom_1_sf"/>
</dbReference>
<dbReference type="InterPro" id="IPR044855">
    <property type="entry name" value="CoA-Trfase_III_dom3_sf"/>
</dbReference>
<keyword evidence="2" id="KW-1185">Reference proteome</keyword>
<dbReference type="Gene3D" id="3.30.1540.10">
    <property type="entry name" value="formyl-coa transferase, domain 3"/>
    <property type="match status" value="1"/>
</dbReference>
<dbReference type="AlphaFoldDB" id="E1QIR1"/>
<reference evidence="1 2" key="1">
    <citation type="journal article" date="2010" name="Stand. Genomic Sci.">
        <title>Complete genome sequence of Desulfarculus baarsii type strain (2st14).</title>
        <authorList>
            <person name="Sun H."/>
            <person name="Spring S."/>
            <person name="Lapidus A."/>
            <person name="Davenport K."/>
            <person name="Del Rio T.G."/>
            <person name="Tice H."/>
            <person name="Nolan M."/>
            <person name="Copeland A."/>
            <person name="Cheng J.F."/>
            <person name="Lucas S."/>
            <person name="Tapia R."/>
            <person name="Goodwin L."/>
            <person name="Pitluck S."/>
            <person name="Ivanova N."/>
            <person name="Pagani I."/>
            <person name="Mavromatis K."/>
            <person name="Ovchinnikova G."/>
            <person name="Pati A."/>
            <person name="Chen A."/>
            <person name="Palaniappan K."/>
            <person name="Hauser L."/>
            <person name="Chang Y.J."/>
            <person name="Jeffries C.D."/>
            <person name="Detter J.C."/>
            <person name="Han C."/>
            <person name="Rohde M."/>
            <person name="Brambilla E."/>
            <person name="Goker M."/>
            <person name="Woyke T."/>
            <person name="Bristow J."/>
            <person name="Eisen J.A."/>
            <person name="Markowitz V."/>
            <person name="Hugenholtz P."/>
            <person name="Kyrpides N.C."/>
            <person name="Klenk H.P."/>
            <person name="Land M."/>
        </authorList>
    </citation>
    <scope>NUCLEOTIDE SEQUENCE [LARGE SCALE GENOMIC DNA]</scope>
    <source>
        <strain evidence="2">ATCC 33931 / DSM 2075 / LMG 7858 / VKM B-1802 / 2st14</strain>
    </source>
</reference>
<accession>E1QIR1</accession>
<dbReference type="HOGENOM" id="CLU_033975_5_0_7"/>
<dbReference type="Proteomes" id="UP000009047">
    <property type="component" value="Chromosome"/>
</dbReference>
<dbReference type="KEGG" id="dbr:Deba_1116"/>
<dbReference type="OrthoDB" id="9781472at2"/>
<dbReference type="PANTHER" id="PTHR48228">
    <property type="entry name" value="SUCCINYL-COA--D-CITRAMALATE COA-TRANSFERASE"/>
    <property type="match status" value="1"/>
</dbReference>
<protein>
    <submittedName>
        <fullName evidence="1">L-carnitine dehydratase/bile acid-inducible protein F</fullName>
    </submittedName>
</protein>
<dbReference type="Gene3D" id="3.40.50.10540">
    <property type="entry name" value="Crotonobetainyl-coa:carnitine coa-transferase, domain 1"/>
    <property type="match status" value="2"/>
</dbReference>
<proteinExistence type="predicted"/>
<name>E1QIR1_DESB2</name>
<dbReference type="RefSeq" id="WP_013257938.1">
    <property type="nucleotide sequence ID" value="NC_014365.1"/>
</dbReference>